<dbReference type="Gene3D" id="3.10.20.90">
    <property type="entry name" value="Phosphatidylinositol 3-kinase Catalytic Subunit, Chain A, domain 1"/>
    <property type="match status" value="1"/>
</dbReference>
<dbReference type="InterPro" id="IPR029071">
    <property type="entry name" value="Ubiquitin-like_domsf"/>
</dbReference>
<dbReference type="Proteomes" id="UP001470230">
    <property type="component" value="Unassembled WGS sequence"/>
</dbReference>
<protein>
    <recommendedName>
        <fullName evidence="4">Ubiquitin-like domain-containing protein</fullName>
    </recommendedName>
</protein>
<reference evidence="2 3" key="1">
    <citation type="submission" date="2024-04" db="EMBL/GenBank/DDBJ databases">
        <title>Tritrichomonas musculus Genome.</title>
        <authorList>
            <person name="Alves-Ferreira E."/>
            <person name="Grigg M."/>
            <person name="Lorenzi H."/>
            <person name="Galac M."/>
        </authorList>
    </citation>
    <scope>NUCLEOTIDE SEQUENCE [LARGE SCALE GENOMIC DNA]</scope>
    <source>
        <strain evidence="2 3">EAF2021</strain>
    </source>
</reference>
<dbReference type="EMBL" id="JAPFFF010000004">
    <property type="protein sequence ID" value="KAK8892713.1"/>
    <property type="molecule type" value="Genomic_DNA"/>
</dbReference>
<feature type="compositionally biased region" description="Polar residues" evidence="1">
    <location>
        <begin position="10"/>
        <end position="27"/>
    </location>
</feature>
<comment type="caution">
    <text evidence="2">The sequence shown here is derived from an EMBL/GenBank/DDBJ whole genome shotgun (WGS) entry which is preliminary data.</text>
</comment>
<sequence>MDQEEDNEESINTNENAFSERNSAKNPESSKDSHSKDIIIYVYQPYIRIKRIKLDVDCHISILSRVFPQDSIYIFNGQILEINKTFSDYQIINDSTVVLITPLMLADDSKLVLKWSKKSKDFDALEERINFLICSSSREELARIKDIRIFNREMKRKNYSKFLESRDSSQRYINEFQKEIKLKIKYQPAKEPSEDPFPIKW</sequence>
<evidence type="ECO:0000313" key="2">
    <source>
        <dbReference type="EMBL" id="KAK8892713.1"/>
    </source>
</evidence>
<accession>A0ABR2KPE2</accession>
<proteinExistence type="predicted"/>
<feature type="region of interest" description="Disordered" evidence="1">
    <location>
        <begin position="1"/>
        <end position="32"/>
    </location>
</feature>
<keyword evidence="3" id="KW-1185">Reference proteome</keyword>
<evidence type="ECO:0000256" key="1">
    <source>
        <dbReference type="SAM" id="MobiDB-lite"/>
    </source>
</evidence>
<dbReference type="CDD" id="cd17039">
    <property type="entry name" value="Ubl_ubiquitin_like"/>
    <property type="match status" value="1"/>
</dbReference>
<gene>
    <name evidence="2" type="ORF">M9Y10_029954</name>
</gene>
<dbReference type="SUPFAM" id="SSF54236">
    <property type="entry name" value="Ubiquitin-like"/>
    <property type="match status" value="1"/>
</dbReference>
<evidence type="ECO:0000313" key="3">
    <source>
        <dbReference type="Proteomes" id="UP001470230"/>
    </source>
</evidence>
<organism evidence="2 3">
    <name type="scientific">Tritrichomonas musculus</name>
    <dbReference type="NCBI Taxonomy" id="1915356"/>
    <lineage>
        <taxon>Eukaryota</taxon>
        <taxon>Metamonada</taxon>
        <taxon>Parabasalia</taxon>
        <taxon>Tritrichomonadida</taxon>
        <taxon>Tritrichomonadidae</taxon>
        <taxon>Tritrichomonas</taxon>
    </lineage>
</organism>
<evidence type="ECO:0008006" key="4">
    <source>
        <dbReference type="Google" id="ProtNLM"/>
    </source>
</evidence>
<name>A0ABR2KPE2_9EUKA</name>